<dbReference type="OrthoDB" id="7583619at2"/>
<accession>A0A239CR66</accession>
<sequence>MDFAGVLRAASAVALSCIASMALAQGAPSLAGTYSNLSPGAGAGDLNGYELTLLPQAGGTYAVLQCAQGAPSTPVLAPVHRMGDTISFEIQQPNHACNGVYSATLHEDGLDLRGPDGQSQTLPQRPSYWISHTGRVAPTPLESANEPYFRALNASCPDRNLQHLPPAQLSFQIEKFEPRLTPEQHKSVDRATTQRCDGAIVGSGCGNVGFLEAAQRDGFLPKFVQFVCGQPVKCSGPGACSGQ</sequence>
<keyword evidence="3" id="KW-1185">Reference proteome</keyword>
<dbReference type="Proteomes" id="UP000198356">
    <property type="component" value="Unassembled WGS sequence"/>
</dbReference>
<organism evidence="2 3">
    <name type="scientific">Granulicella rosea</name>
    <dbReference type="NCBI Taxonomy" id="474952"/>
    <lineage>
        <taxon>Bacteria</taxon>
        <taxon>Pseudomonadati</taxon>
        <taxon>Acidobacteriota</taxon>
        <taxon>Terriglobia</taxon>
        <taxon>Terriglobales</taxon>
        <taxon>Acidobacteriaceae</taxon>
        <taxon>Granulicella</taxon>
    </lineage>
</organism>
<evidence type="ECO:0000313" key="3">
    <source>
        <dbReference type="Proteomes" id="UP000198356"/>
    </source>
</evidence>
<protein>
    <submittedName>
        <fullName evidence="2">Uncharacterized protein</fullName>
    </submittedName>
</protein>
<evidence type="ECO:0000313" key="2">
    <source>
        <dbReference type="EMBL" id="SNS22141.1"/>
    </source>
</evidence>
<feature type="chain" id="PRO_5012692392" evidence="1">
    <location>
        <begin position="25"/>
        <end position="243"/>
    </location>
</feature>
<feature type="signal peptide" evidence="1">
    <location>
        <begin position="1"/>
        <end position="24"/>
    </location>
</feature>
<name>A0A239CR66_9BACT</name>
<reference evidence="2 3" key="1">
    <citation type="submission" date="2017-06" db="EMBL/GenBank/DDBJ databases">
        <authorList>
            <person name="Kim H.J."/>
            <person name="Triplett B.A."/>
        </authorList>
    </citation>
    <scope>NUCLEOTIDE SEQUENCE [LARGE SCALE GENOMIC DNA]</scope>
    <source>
        <strain evidence="2 3">DSM 18704</strain>
    </source>
</reference>
<keyword evidence="1" id="KW-0732">Signal</keyword>
<evidence type="ECO:0000256" key="1">
    <source>
        <dbReference type="SAM" id="SignalP"/>
    </source>
</evidence>
<dbReference type="AlphaFoldDB" id="A0A239CR66"/>
<dbReference type="RefSeq" id="WP_089406395.1">
    <property type="nucleotide sequence ID" value="NZ_FZOU01000001.1"/>
</dbReference>
<proteinExistence type="predicted"/>
<dbReference type="EMBL" id="FZOU01000001">
    <property type="protein sequence ID" value="SNS22141.1"/>
    <property type="molecule type" value="Genomic_DNA"/>
</dbReference>
<gene>
    <name evidence="2" type="ORF">SAMN05421770_10145</name>
</gene>